<dbReference type="GO" id="GO:0051117">
    <property type="term" value="F:ATPase binding"/>
    <property type="evidence" value="ECO:0007669"/>
    <property type="project" value="InterPro"/>
</dbReference>
<dbReference type="Proteomes" id="UP000228380">
    <property type="component" value="Unplaced"/>
</dbReference>
<dbReference type="InterPro" id="IPR044232">
    <property type="entry name" value="PUX1"/>
</dbReference>
<organism evidence="1 2">
    <name type="scientific">Phoenix dactylifera</name>
    <name type="common">Date palm</name>
    <dbReference type="NCBI Taxonomy" id="42345"/>
    <lineage>
        <taxon>Eukaryota</taxon>
        <taxon>Viridiplantae</taxon>
        <taxon>Streptophyta</taxon>
        <taxon>Embryophyta</taxon>
        <taxon>Tracheophyta</taxon>
        <taxon>Spermatophyta</taxon>
        <taxon>Magnoliopsida</taxon>
        <taxon>Liliopsida</taxon>
        <taxon>Arecaceae</taxon>
        <taxon>Coryphoideae</taxon>
        <taxon>Phoeniceae</taxon>
        <taxon>Phoenix</taxon>
    </lineage>
</organism>
<evidence type="ECO:0000313" key="2">
    <source>
        <dbReference type="RefSeq" id="XP_038978125.1"/>
    </source>
</evidence>
<gene>
    <name evidence="2" type="primary">LOC120108559</name>
</gene>
<dbReference type="PANTHER" id="PTHR47557">
    <property type="entry name" value="PLANT UBX DOMAIN-CONTAINING PROTEIN 1"/>
    <property type="match status" value="1"/>
</dbReference>
<dbReference type="AlphaFoldDB" id="A0A8B8ZV08"/>
<keyword evidence="1" id="KW-1185">Reference proteome</keyword>
<dbReference type="GeneID" id="120108559"/>
<dbReference type="OrthoDB" id="440781at2759"/>
<protein>
    <submittedName>
        <fullName evidence="2">Plant UBX domain-containing protein 1-like</fullName>
    </submittedName>
</protein>
<dbReference type="PANTHER" id="PTHR47557:SF2">
    <property type="entry name" value="PLANT UBX DOMAIN-CONTAINING PROTEIN 1"/>
    <property type="match status" value="1"/>
</dbReference>
<dbReference type="RefSeq" id="XP_038978125.1">
    <property type="nucleotide sequence ID" value="XM_039122197.1"/>
</dbReference>
<name>A0A8B8ZV08_PHODC</name>
<accession>A0A8B8ZV08</accession>
<proteinExistence type="predicted"/>
<evidence type="ECO:0000313" key="1">
    <source>
        <dbReference type="Proteomes" id="UP000228380"/>
    </source>
</evidence>
<reference evidence="2" key="1">
    <citation type="submission" date="2025-08" db="UniProtKB">
        <authorList>
            <consortium name="RefSeq"/>
        </authorList>
    </citation>
    <scope>IDENTIFICATION</scope>
    <source>
        <tissue evidence="2">Young leaves</tissue>
    </source>
</reference>
<sequence>MSYRVEKRATVVLLLKSRRIDRLMGIFRAKLLAVAEELGHEIRIFTNSANSAASKEISASSSEEPDHFYDLTPEDYYRIMSDRIRGNVDTERLLWL</sequence>
<dbReference type="GO" id="GO:0032984">
    <property type="term" value="P:protein-containing complex disassembly"/>
    <property type="evidence" value="ECO:0007669"/>
    <property type="project" value="InterPro"/>
</dbReference>
<dbReference type="KEGG" id="pda:120108559"/>